<dbReference type="PROSITE" id="PS50943">
    <property type="entry name" value="HTH_CROC1"/>
    <property type="match status" value="1"/>
</dbReference>
<name>A0A6H2DMG1_9SPHN</name>
<dbReference type="EMBL" id="CP051217">
    <property type="protein sequence ID" value="QJB69862.1"/>
    <property type="molecule type" value="Genomic_DNA"/>
</dbReference>
<dbReference type="Pfam" id="PF13560">
    <property type="entry name" value="HTH_31"/>
    <property type="match status" value="1"/>
</dbReference>
<organism evidence="2 3">
    <name type="scientific">Parasphingorhabdus halotolerans</name>
    <dbReference type="NCBI Taxonomy" id="2725558"/>
    <lineage>
        <taxon>Bacteria</taxon>
        <taxon>Pseudomonadati</taxon>
        <taxon>Pseudomonadota</taxon>
        <taxon>Alphaproteobacteria</taxon>
        <taxon>Sphingomonadales</taxon>
        <taxon>Sphingomonadaceae</taxon>
        <taxon>Parasphingorhabdus</taxon>
    </lineage>
</organism>
<evidence type="ECO:0000313" key="2">
    <source>
        <dbReference type="EMBL" id="QJB69862.1"/>
    </source>
</evidence>
<proteinExistence type="predicted"/>
<feature type="domain" description="HTH cro/C1-type" evidence="1">
    <location>
        <begin position="17"/>
        <end position="71"/>
    </location>
</feature>
<dbReference type="KEGG" id="phao:HF685_11715"/>
<dbReference type="AlphaFoldDB" id="A0A6H2DMG1"/>
<sequence>MRTEIYSDEHQRLRMILKRERLAAGLRQSDIAEKTNRSQAYISKFEKGDLRLDLVDFALFCRSIGCDPHEVFDEIFGTRPRQAERTRSQAIGLAEKGDDGQDLAFEVQPLKRLPSDSALKDH</sequence>
<dbReference type="CDD" id="cd00093">
    <property type="entry name" value="HTH_XRE"/>
    <property type="match status" value="1"/>
</dbReference>
<dbReference type="InterPro" id="IPR010982">
    <property type="entry name" value="Lambda_DNA-bd_dom_sf"/>
</dbReference>
<dbReference type="GO" id="GO:0003677">
    <property type="term" value="F:DNA binding"/>
    <property type="evidence" value="ECO:0007669"/>
    <property type="project" value="InterPro"/>
</dbReference>
<accession>A0A6H2DMG1</accession>
<dbReference type="SUPFAM" id="SSF47413">
    <property type="entry name" value="lambda repressor-like DNA-binding domains"/>
    <property type="match status" value="1"/>
</dbReference>
<evidence type="ECO:0000313" key="3">
    <source>
        <dbReference type="Proteomes" id="UP000501600"/>
    </source>
</evidence>
<dbReference type="Proteomes" id="UP000501600">
    <property type="component" value="Chromosome"/>
</dbReference>
<evidence type="ECO:0000259" key="1">
    <source>
        <dbReference type="PROSITE" id="PS50943"/>
    </source>
</evidence>
<keyword evidence="3" id="KW-1185">Reference proteome</keyword>
<dbReference type="Gene3D" id="1.10.260.40">
    <property type="entry name" value="lambda repressor-like DNA-binding domains"/>
    <property type="match status" value="1"/>
</dbReference>
<dbReference type="SMART" id="SM00530">
    <property type="entry name" value="HTH_XRE"/>
    <property type="match status" value="1"/>
</dbReference>
<gene>
    <name evidence="2" type="ORF">HF685_11715</name>
</gene>
<reference evidence="2 3" key="1">
    <citation type="submission" date="2020-04" db="EMBL/GenBank/DDBJ databases">
        <title>Genome sequence for Sphingorhabdus sp. strain M1.</title>
        <authorList>
            <person name="Park S.-J."/>
        </authorList>
    </citation>
    <scope>NUCLEOTIDE SEQUENCE [LARGE SCALE GENOMIC DNA]</scope>
    <source>
        <strain evidence="2 3">JK6</strain>
    </source>
</reference>
<protein>
    <submittedName>
        <fullName evidence="2">Helix-turn-helix transcriptional regulator</fullName>
    </submittedName>
</protein>
<dbReference type="InterPro" id="IPR001387">
    <property type="entry name" value="Cro/C1-type_HTH"/>
</dbReference>